<keyword evidence="5" id="KW-1185">Reference proteome</keyword>
<reference evidence="5" key="1">
    <citation type="journal article" date="2019" name="Int. J. Syst. Evol. Microbiol.">
        <title>The Global Catalogue of Microorganisms (GCM) 10K type strain sequencing project: providing services to taxonomists for standard genome sequencing and annotation.</title>
        <authorList>
            <consortium name="The Broad Institute Genomics Platform"/>
            <consortium name="The Broad Institute Genome Sequencing Center for Infectious Disease"/>
            <person name="Wu L."/>
            <person name="Ma J."/>
        </authorList>
    </citation>
    <scope>NUCLEOTIDE SEQUENCE [LARGE SCALE GENOMIC DNA]</scope>
    <source>
        <strain evidence="5">TBRC 7912</strain>
    </source>
</reference>
<organism evidence="4 5">
    <name type="scientific">Streptosporangium jomthongense</name>
    <dbReference type="NCBI Taxonomy" id="1193683"/>
    <lineage>
        <taxon>Bacteria</taxon>
        <taxon>Bacillati</taxon>
        <taxon>Actinomycetota</taxon>
        <taxon>Actinomycetes</taxon>
        <taxon>Streptosporangiales</taxon>
        <taxon>Streptosporangiaceae</taxon>
        <taxon>Streptosporangium</taxon>
    </lineage>
</organism>
<feature type="chain" id="PRO_5045888196" evidence="2">
    <location>
        <begin position="22"/>
        <end position="191"/>
    </location>
</feature>
<comment type="caution">
    <text evidence="4">The sequence shown here is derived from an EMBL/GenBank/DDBJ whole genome shotgun (WGS) entry which is preliminary data.</text>
</comment>
<keyword evidence="1 2" id="KW-0732">Signal</keyword>
<dbReference type="InterPro" id="IPR029050">
    <property type="entry name" value="Immunoprotect_excell_Ig-like"/>
</dbReference>
<sequence length="191" mass="19643">MRSTRLLALTLGTAAALTACGTPTVTTSPDTAAQEAAISKPSAAESSATPAKKKAGVGDIITLTGSEETLKVSVKVAKVITKGAPANDMVKADAGKRLYGVELVLKVTGTATYDDSPSNGAKVIDDEGQEYDASLFGEIAGTHKLNATTIAPGDVRKGTLVFEVPTNAKITRFQFALNSGFADQKGVWAVN</sequence>
<proteinExistence type="predicted"/>
<evidence type="ECO:0000256" key="1">
    <source>
        <dbReference type="ARBA" id="ARBA00022729"/>
    </source>
</evidence>
<dbReference type="PROSITE" id="PS51257">
    <property type="entry name" value="PROKAR_LIPOPROTEIN"/>
    <property type="match status" value="1"/>
</dbReference>
<evidence type="ECO:0000313" key="5">
    <source>
        <dbReference type="Proteomes" id="UP001595698"/>
    </source>
</evidence>
<dbReference type="Pfam" id="PF11611">
    <property type="entry name" value="DUF4352"/>
    <property type="match status" value="1"/>
</dbReference>
<evidence type="ECO:0000256" key="2">
    <source>
        <dbReference type="SAM" id="SignalP"/>
    </source>
</evidence>
<evidence type="ECO:0000259" key="3">
    <source>
        <dbReference type="Pfam" id="PF11611"/>
    </source>
</evidence>
<protein>
    <submittedName>
        <fullName evidence="4">DUF4352 domain-containing protein</fullName>
    </submittedName>
</protein>
<dbReference type="Proteomes" id="UP001595698">
    <property type="component" value="Unassembled WGS sequence"/>
</dbReference>
<dbReference type="EMBL" id="JBHSBC010000056">
    <property type="protein sequence ID" value="MFC3986432.1"/>
    <property type="molecule type" value="Genomic_DNA"/>
</dbReference>
<name>A0ABV8FCM4_9ACTN</name>
<dbReference type="InterPro" id="IPR029051">
    <property type="entry name" value="DUF4352"/>
</dbReference>
<accession>A0ABV8FCM4</accession>
<evidence type="ECO:0000313" key="4">
    <source>
        <dbReference type="EMBL" id="MFC3986432.1"/>
    </source>
</evidence>
<feature type="domain" description="DUF4352" evidence="3">
    <location>
        <begin position="71"/>
        <end position="177"/>
    </location>
</feature>
<gene>
    <name evidence="4" type="ORF">ACFOYY_40315</name>
</gene>
<dbReference type="RefSeq" id="WP_386196665.1">
    <property type="nucleotide sequence ID" value="NZ_JBHSBC010000056.1"/>
</dbReference>
<feature type="signal peptide" evidence="2">
    <location>
        <begin position="1"/>
        <end position="21"/>
    </location>
</feature>
<dbReference type="Gene3D" id="2.60.40.1240">
    <property type="match status" value="1"/>
</dbReference>